<dbReference type="InterPro" id="IPR011990">
    <property type="entry name" value="TPR-like_helical_dom_sf"/>
</dbReference>
<dbReference type="STRING" id="2094558.A0A314ZMW2"/>
<dbReference type="SMART" id="SM00028">
    <property type="entry name" value="TPR"/>
    <property type="match status" value="2"/>
</dbReference>
<keyword evidence="2" id="KW-1185">Reference proteome</keyword>
<dbReference type="SUPFAM" id="SSF48452">
    <property type="entry name" value="TPR-like"/>
    <property type="match status" value="1"/>
</dbReference>
<protein>
    <submittedName>
        <fullName evidence="1">Uncharacterized protein</fullName>
    </submittedName>
</protein>
<dbReference type="AlphaFoldDB" id="A0A314ZMW2"/>
<accession>A0A314ZMW2</accession>
<dbReference type="Proteomes" id="UP000250321">
    <property type="component" value="Unassembled WGS sequence"/>
</dbReference>
<name>A0A314ZMW2_PRUYE</name>
<proteinExistence type="predicted"/>
<sequence length="192" mass="21455">MEKLKSLVPETLKRMIGESSADDLPRTCSSLVDFLLHFEPFHQMVKDLADPEVALCGKNKEAALESKQKGNKCFLSGDFANALDFYTQALIVAPMDAHEDRNLVATLYVNRASVLHAWYRRGKANASMGNYKDTIRDLDVAKILELTMGGKRRIESEMKIILDQQNSTSNPSIQQYENTSDILGMKICAHSG</sequence>
<evidence type="ECO:0000313" key="2">
    <source>
        <dbReference type="Proteomes" id="UP000250321"/>
    </source>
</evidence>
<gene>
    <name evidence="1" type="ORF">Pyn_27131</name>
</gene>
<comment type="caution">
    <text evidence="1">The sequence shown here is derived from an EMBL/GenBank/DDBJ whole genome shotgun (WGS) entry which is preliminary data.</text>
</comment>
<evidence type="ECO:0000313" key="1">
    <source>
        <dbReference type="EMBL" id="PQQ03286.1"/>
    </source>
</evidence>
<dbReference type="InterPro" id="IPR019734">
    <property type="entry name" value="TPR_rpt"/>
</dbReference>
<dbReference type="PANTHER" id="PTHR47337:SF1">
    <property type="entry name" value="TETRATRICOPEPTIDE REPEAT (TPR)-LIKE SUPERFAMILY PROTEIN"/>
    <property type="match status" value="1"/>
</dbReference>
<dbReference type="PANTHER" id="PTHR47337">
    <property type="entry name" value="TETRATRICOPEPTIDE REPEAT (TPR)-LIKE SUPERFAMILY PROTEIN"/>
    <property type="match status" value="1"/>
</dbReference>
<dbReference type="EMBL" id="PJQY01001360">
    <property type="protein sequence ID" value="PQQ03286.1"/>
    <property type="molecule type" value="Genomic_DNA"/>
</dbReference>
<dbReference type="OrthoDB" id="1926212at2759"/>
<reference evidence="1 2" key="1">
    <citation type="submission" date="2018-02" db="EMBL/GenBank/DDBJ databases">
        <title>Draft genome of wild Prunus yedoensis var. nudiflora.</title>
        <authorList>
            <person name="Baek S."/>
            <person name="Kim J.-H."/>
            <person name="Choi K."/>
            <person name="Kim G.-B."/>
            <person name="Cho A."/>
            <person name="Jang H."/>
            <person name="Shin C.-H."/>
            <person name="Yu H.-J."/>
            <person name="Mun J.-H."/>
        </authorList>
    </citation>
    <scope>NUCLEOTIDE SEQUENCE [LARGE SCALE GENOMIC DNA]</scope>
    <source>
        <strain evidence="2">cv. Jeju island</strain>
        <tissue evidence="1">Leaf</tissue>
    </source>
</reference>
<dbReference type="Gene3D" id="1.25.40.10">
    <property type="entry name" value="Tetratricopeptide repeat domain"/>
    <property type="match status" value="1"/>
</dbReference>
<organism evidence="1 2">
    <name type="scientific">Prunus yedoensis var. nudiflora</name>
    <dbReference type="NCBI Taxonomy" id="2094558"/>
    <lineage>
        <taxon>Eukaryota</taxon>
        <taxon>Viridiplantae</taxon>
        <taxon>Streptophyta</taxon>
        <taxon>Embryophyta</taxon>
        <taxon>Tracheophyta</taxon>
        <taxon>Spermatophyta</taxon>
        <taxon>Magnoliopsida</taxon>
        <taxon>eudicotyledons</taxon>
        <taxon>Gunneridae</taxon>
        <taxon>Pentapetalae</taxon>
        <taxon>rosids</taxon>
        <taxon>fabids</taxon>
        <taxon>Rosales</taxon>
        <taxon>Rosaceae</taxon>
        <taxon>Amygdaloideae</taxon>
        <taxon>Amygdaleae</taxon>
        <taxon>Prunus</taxon>
    </lineage>
</organism>